<evidence type="ECO:0000256" key="1">
    <source>
        <dbReference type="SAM" id="MobiDB-lite"/>
    </source>
</evidence>
<reference evidence="2" key="1">
    <citation type="journal article" date="2023" name="Science">
        <title>Genome structures resolve the early diversification of teleost fishes.</title>
        <authorList>
            <person name="Parey E."/>
            <person name="Louis A."/>
            <person name="Montfort J."/>
            <person name="Bouchez O."/>
            <person name="Roques C."/>
            <person name="Iampietro C."/>
            <person name="Lluch J."/>
            <person name="Castinel A."/>
            <person name="Donnadieu C."/>
            <person name="Desvignes T."/>
            <person name="Floi Bucao C."/>
            <person name="Jouanno E."/>
            <person name="Wen M."/>
            <person name="Mejri S."/>
            <person name="Dirks R."/>
            <person name="Jansen H."/>
            <person name="Henkel C."/>
            <person name="Chen W.J."/>
            <person name="Zahm M."/>
            <person name="Cabau C."/>
            <person name="Klopp C."/>
            <person name="Thompson A.W."/>
            <person name="Robinson-Rechavi M."/>
            <person name="Braasch I."/>
            <person name="Lecointre G."/>
            <person name="Bobe J."/>
            <person name="Postlethwait J.H."/>
            <person name="Berthelot C."/>
            <person name="Roest Crollius H."/>
            <person name="Guiguen Y."/>
        </authorList>
    </citation>
    <scope>NUCLEOTIDE SEQUENCE</scope>
    <source>
        <strain evidence="2">NC1722</strain>
    </source>
</reference>
<keyword evidence="3" id="KW-1185">Reference proteome</keyword>
<organism evidence="2 3">
    <name type="scientific">Aldrovandia affinis</name>
    <dbReference type="NCBI Taxonomy" id="143900"/>
    <lineage>
        <taxon>Eukaryota</taxon>
        <taxon>Metazoa</taxon>
        <taxon>Chordata</taxon>
        <taxon>Craniata</taxon>
        <taxon>Vertebrata</taxon>
        <taxon>Euteleostomi</taxon>
        <taxon>Actinopterygii</taxon>
        <taxon>Neopterygii</taxon>
        <taxon>Teleostei</taxon>
        <taxon>Notacanthiformes</taxon>
        <taxon>Halosauridae</taxon>
        <taxon>Aldrovandia</taxon>
    </lineage>
</organism>
<dbReference type="Proteomes" id="UP001221898">
    <property type="component" value="Unassembled WGS sequence"/>
</dbReference>
<gene>
    <name evidence="2" type="ORF">AAFF_G00271600</name>
</gene>
<feature type="region of interest" description="Disordered" evidence="1">
    <location>
        <begin position="199"/>
        <end position="230"/>
    </location>
</feature>
<accession>A0AAD7RBD1</accession>
<dbReference type="AlphaFoldDB" id="A0AAD7RBD1"/>
<comment type="caution">
    <text evidence="2">The sequence shown here is derived from an EMBL/GenBank/DDBJ whole genome shotgun (WGS) entry which is preliminary data.</text>
</comment>
<proteinExistence type="predicted"/>
<evidence type="ECO:0000313" key="2">
    <source>
        <dbReference type="EMBL" id="KAJ8373032.1"/>
    </source>
</evidence>
<evidence type="ECO:0000313" key="3">
    <source>
        <dbReference type="Proteomes" id="UP001221898"/>
    </source>
</evidence>
<sequence>MTVQSVNPDDSRAENLQNETSLRTDGRLRPAPPKSRKLTAANQQKVRRKPGGETARPSLARERNISEYQDIYKAWPTLPVCRRKPVDCIRPKGNIDLTTNYADVYKGVKGEVAKLTRHPVTVGTDPVPFRELSEYQDKYRVWSALPARSLKPPQYKARGTIEFVTNYSQEYKAREIQRRLPIIQLDQMALRRGPFQTATSYQSDFTRTPPSAFPVPSRTRRTARASHRGKVIQRACPATARRHEMSS</sequence>
<dbReference type="EMBL" id="JAINUG010000375">
    <property type="protein sequence ID" value="KAJ8373032.1"/>
    <property type="molecule type" value="Genomic_DNA"/>
</dbReference>
<name>A0AAD7RBD1_9TELE</name>
<feature type="compositionally biased region" description="Polar residues" evidence="1">
    <location>
        <begin position="1"/>
        <end position="21"/>
    </location>
</feature>
<protein>
    <submittedName>
        <fullName evidence="2">Uncharacterized protein</fullName>
    </submittedName>
</protein>
<feature type="compositionally biased region" description="Basic residues" evidence="1">
    <location>
        <begin position="218"/>
        <end position="230"/>
    </location>
</feature>
<feature type="region of interest" description="Disordered" evidence="1">
    <location>
        <begin position="1"/>
        <end position="58"/>
    </location>
</feature>
<feature type="compositionally biased region" description="Polar residues" evidence="1">
    <location>
        <begin position="199"/>
        <end position="209"/>
    </location>
</feature>